<dbReference type="Pfam" id="PF04205">
    <property type="entry name" value="FMN_bind"/>
    <property type="match status" value="2"/>
</dbReference>
<dbReference type="Pfam" id="PF00890">
    <property type="entry name" value="FAD_binding_2"/>
    <property type="match status" value="1"/>
</dbReference>
<dbReference type="EC" id="1.3.99.33" evidence="4"/>
<feature type="domain" description="FMN-binding" evidence="12">
    <location>
        <begin position="40"/>
        <end position="114"/>
    </location>
</feature>
<dbReference type="GO" id="GO:0033765">
    <property type="term" value="F:steroid dehydrogenase activity, acting on the CH-CH group of donors"/>
    <property type="evidence" value="ECO:0007669"/>
    <property type="project" value="UniProtKB-ARBA"/>
</dbReference>
<feature type="chain" id="PRO_5038968533" description="Urocanate reductase" evidence="11">
    <location>
        <begin position="26"/>
        <end position="745"/>
    </location>
</feature>
<dbReference type="InterPro" id="IPR003953">
    <property type="entry name" value="FAD-dep_OxRdtase_2_FAD-bd"/>
</dbReference>
<evidence type="ECO:0000256" key="11">
    <source>
        <dbReference type="SAM" id="SignalP"/>
    </source>
</evidence>
<protein>
    <recommendedName>
        <fullName evidence="5">Urocanate reductase</fullName>
        <ecNumber evidence="4">1.3.99.33</ecNumber>
    </recommendedName>
</protein>
<comment type="caution">
    <text evidence="13">The sequence shown here is derived from an EMBL/GenBank/DDBJ whole genome shotgun (WGS) entry which is preliminary data.</text>
</comment>
<dbReference type="Proteomes" id="UP000440004">
    <property type="component" value="Unassembled WGS sequence"/>
</dbReference>
<dbReference type="PANTHER" id="PTHR43400">
    <property type="entry name" value="FUMARATE REDUCTASE"/>
    <property type="match status" value="1"/>
</dbReference>
<dbReference type="AlphaFoldDB" id="A0A6A7K5C6"/>
<dbReference type="Gene3D" id="3.90.700.10">
    <property type="entry name" value="Succinate dehydrogenase/fumarate reductase flavoprotein, catalytic domain"/>
    <property type="match status" value="1"/>
</dbReference>
<dbReference type="Gene3D" id="3.50.50.60">
    <property type="entry name" value="FAD/NAD(P)-binding domain"/>
    <property type="match status" value="1"/>
</dbReference>
<keyword evidence="11" id="KW-0732">Signal</keyword>
<dbReference type="PROSITE" id="PS51257">
    <property type="entry name" value="PROKAR_LIPOPROTEIN"/>
    <property type="match status" value="1"/>
</dbReference>
<keyword evidence="14" id="KW-1185">Reference proteome</keyword>
<dbReference type="EMBL" id="WHNX01000002">
    <property type="protein sequence ID" value="MPW24544.1"/>
    <property type="molecule type" value="Genomic_DNA"/>
</dbReference>
<comment type="catalytic activity">
    <reaction evidence="9">
        <text>dihydrourocanate + A = urocanate + AH2</text>
        <dbReference type="Rhea" id="RHEA:36059"/>
        <dbReference type="ChEBI" id="CHEBI:13193"/>
        <dbReference type="ChEBI" id="CHEBI:17499"/>
        <dbReference type="ChEBI" id="CHEBI:27247"/>
        <dbReference type="ChEBI" id="CHEBI:72991"/>
        <dbReference type="EC" id="1.3.99.33"/>
    </reaction>
</comment>
<evidence type="ECO:0000256" key="7">
    <source>
        <dbReference type="ARBA" id="ARBA00022827"/>
    </source>
</evidence>
<dbReference type="InterPro" id="IPR027477">
    <property type="entry name" value="Succ_DH/fumarate_Rdtase_cat_sf"/>
</dbReference>
<accession>A0A6A7K5C6</accession>
<dbReference type="GO" id="GO:0010181">
    <property type="term" value="F:FMN binding"/>
    <property type="evidence" value="ECO:0007669"/>
    <property type="project" value="InterPro"/>
</dbReference>
<comment type="similarity">
    <text evidence="3">Belongs to the FAD-dependent oxidoreductase 2 family. FRD/SDH subfamily.</text>
</comment>
<dbReference type="SMART" id="SM00900">
    <property type="entry name" value="FMN_bind"/>
    <property type="match status" value="2"/>
</dbReference>
<dbReference type="InterPro" id="IPR001613">
    <property type="entry name" value="Flavin_amine_oxidase"/>
</dbReference>
<dbReference type="InterPro" id="IPR036188">
    <property type="entry name" value="FAD/NAD-bd_sf"/>
</dbReference>
<gene>
    <name evidence="13" type="ORF">GC105_01890</name>
</gene>
<keyword evidence="6" id="KW-0285">Flavoprotein</keyword>
<evidence type="ECO:0000256" key="6">
    <source>
        <dbReference type="ARBA" id="ARBA00022630"/>
    </source>
</evidence>
<comment type="cofactor">
    <cofactor evidence="2">
        <name>FAD</name>
        <dbReference type="ChEBI" id="CHEBI:57692"/>
    </cofactor>
</comment>
<comment type="cofactor">
    <cofactor evidence="1">
        <name>FMN</name>
        <dbReference type="ChEBI" id="CHEBI:58210"/>
    </cofactor>
</comment>
<evidence type="ECO:0000313" key="14">
    <source>
        <dbReference type="Proteomes" id="UP000440004"/>
    </source>
</evidence>
<dbReference type="InterPro" id="IPR050315">
    <property type="entry name" value="FAD-oxidoreductase_2"/>
</dbReference>
<dbReference type="SUPFAM" id="SSF51905">
    <property type="entry name" value="FAD/NAD(P)-binding domain"/>
    <property type="match status" value="1"/>
</dbReference>
<keyword evidence="7" id="KW-0274">FAD</keyword>
<dbReference type="SUPFAM" id="SSF56425">
    <property type="entry name" value="Succinate dehydrogenase/fumarate reductase flavoprotein, catalytic domain"/>
    <property type="match status" value="1"/>
</dbReference>
<evidence type="ECO:0000256" key="5">
    <source>
        <dbReference type="ARBA" id="ARBA00015872"/>
    </source>
</evidence>
<organism evidence="13 14">
    <name type="scientific">Alkalibaculum sporogenes</name>
    <dbReference type="NCBI Taxonomy" id="2655001"/>
    <lineage>
        <taxon>Bacteria</taxon>
        <taxon>Bacillati</taxon>
        <taxon>Bacillota</taxon>
        <taxon>Clostridia</taxon>
        <taxon>Eubacteriales</taxon>
        <taxon>Eubacteriaceae</taxon>
        <taxon>Alkalibaculum</taxon>
    </lineage>
</organism>
<evidence type="ECO:0000256" key="4">
    <source>
        <dbReference type="ARBA" id="ARBA00013137"/>
    </source>
</evidence>
<dbReference type="InterPro" id="IPR007329">
    <property type="entry name" value="FMN-bd"/>
</dbReference>
<evidence type="ECO:0000256" key="10">
    <source>
        <dbReference type="PIRSR" id="PIRSR601613-1"/>
    </source>
</evidence>
<dbReference type="Gene3D" id="3.90.1010.20">
    <property type="match status" value="2"/>
</dbReference>
<dbReference type="PANTHER" id="PTHR43400:SF7">
    <property type="entry name" value="FAD-DEPENDENT OXIDOREDUCTASE 2 FAD BINDING DOMAIN-CONTAINING PROTEIN"/>
    <property type="match status" value="1"/>
</dbReference>
<evidence type="ECO:0000256" key="1">
    <source>
        <dbReference type="ARBA" id="ARBA00001917"/>
    </source>
</evidence>
<keyword evidence="8" id="KW-0560">Oxidoreductase</keyword>
<reference evidence="13 14" key="1">
    <citation type="submission" date="2019-10" db="EMBL/GenBank/DDBJ databases">
        <title>Alkalibaculum tamaniensis sp.nov., a new alkaliphilic acetogen, isolated on methoxylated aromatics from a mud volcano.</title>
        <authorList>
            <person name="Khomyakova M.A."/>
            <person name="Merkel A.Y."/>
            <person name="Bonch-Osmolovskaya E.A."/>
            <person name="Slobodkin A.I."/>
        </authorList>
    </citation>
    <scope>NUCLEOTIDE SEQUENCE [LARGE SCALE GENOMIC DNA]</scope>
    <source>
        <strain evidence="13 14">M08DMB</strain>
    </source>
</reference>
<dbReference type="PRINTS" id="PR00757">
    <property type="entry name" value="AMINEOXDASEF"/>
</dbReference>
<evidence type="ECO:0000256" key="2">
    <source>
        <dbReference type="ARBA" id="ARBA00001974"/>
    </source>
</evidence>
<evidence type="ECO:0000313" key="13">
    <source>
        <dbReference type="EMBL" id="MPW24544.1"/>
    </source>
</evidence>
<dbReference type="GO" id="GO:0016020">
    <property type="term" value="C:membrane"/>
    <property type="evidence" value="ECO:0007669"/>
    <property type="project" value="InterPro"/>
</dbReference>
<feature type="domain" description="FMN-binding" evidence="12">
    <location>
        <begin position="138"/>
        <end position="234"/>
    </location>
</feature>
<evidence type="ECO:0000259" key="12">
    <source>
        <dbReference type="SMART" id="SM00900"/>
    </source>
</evidence>
<sequence length="745" mass="78985">MKKAKKSITCLLAITIALGIITGCSQDSGKNGTFTGVARGYGGDVEVTIIIENDKIISVDAKGDNETAGIGSNAIEQLPDAIIEANSADVDATSGATVTSNAIKEAAQSAIDQSKGASNVDLPELSMTPGTYVGQAKGYAGTLEVTVEVSQNEIISIELTDNIPQENEMIDREFWAAKYPISMLRDTDQILKTVSDRLPDRIVESQSLAVDSIAGATASSNGFLLAMSDAIEQAGGNPAALNRPIEKSTEEIVYDADVVVIGGGTSGSSAAASAKEEGAKVILIEKSGRVGGTGALSSSPLTLGAKIQEANGVEVMDEDELFEEWMRQNHWYSNGGILRRFFQTTGSTVDWLETKGFNWSLSPWGQHWNVDYADDALGSMGVANSFTSLVSDVDNVLYETTGQSLILNSDGEVVGVNAERYDGAKIIVNAKSVIIATGGMLGNKELMAKYNNGSSYEIFGLSQNIGEGFKMGVEAGSVEWNVGGVAAHLTDIAGRKRIEGFNIYDTSIPYTLSVTPTLLKVNPRGERFMDENGKSGSMNASTNYALAAGQYNYTIVSQKQLNALKADGLAGTGMDTYPPGANFFLQPLTPDYKMENIEAVFEAGEEIGIIFKGDTLEDLAKATDMDPATFVRNVERYNEMATNGVDTYFNKPSQYMDHLGDTGPYYAIKAVPLAYSSLGGLRIDENMQALTADGKPIKGLYAVGVDSIGAVLDGVAYPELDGVALGWGLNSGRIGGIEAGKESLR</sequence>
<evidence type="ECO:0000256" key="9">
    <source>
        <dbReference type="ARBA" id="ARBA00049922"/>
    </source>
</evidence>
<evidence type="ECO:0000256" key="8">
    <source>
        <dbReference type="ARBA" id="ARBA00023002"/>
    </source>
</evidence>
<proteinExistence type="inferred from homology"/>
<feature type="binding site" evidence="10">
    <location>
        <position position="266"/>
    </location>
    <ligand>
        <name>FAD</name>
        <dbReference type="ChEBI" id="CHEBI:57692"/>
    </ligand>
</feature>
<name>A0A6A7K5C6_9FIRM</name>
<feature type="signal peptide" evidence="11">
    <location>
        <begin position="1"/>
        <end position="25"/>
    </location>
</feature>
<dbReference type="RefSeq" id="WP_152801121.1">
    <property type="nucleotide sequence ID" value="NZ_WHNX01000002.1"/>
</dbReference>
<evidence type="ECO:0000256" key="3">
    <source>
        <dbReference type="ARBA" id="ARBA00008040"/>
    </source>
</evidence>